<dbReference type="EnsemblFungi" id="MAPG_09983T0">
    <property type="protein sequence ID" value="MAPG_09983T0"/>
    <property type="gene ID" value="MAPG_09983"/>
</dbReference>
<gene>
    <name evidence="2" type="ORF">MAPG_09983</name>
</gene>
<evidence type="ECO:0000256" key="1">
    <source>
        <dbReference type="SAM" id="MobiDB-lite"/>
    </source>
</evidence>
<feature type="region of interest" description="Disordered" evidence="1">
    <location>
        <begin position="34"/>
        <end position="83"/>
    </location>
</feature>
<feature type="compositionally biased region" description="Pro residues" evidence="1">
    <location>
        <begin position="37"/>
        <end position="49"/>
    </location>
</feature>
<evidence type="ECO:0000313" key="3">
    <source>
        <dbReference type="EnsemblFungi" id="MAPG_09983T0"/>
    </source>
</evidence>
<reference evidence="2" key="3">
    <citation type="submission" date="2011-03" db="EMBL/GenBank/DDBJ databases">
        <title>Annotation of Magnaporthe poae ATCC 64411.</title>
        <authorList>
            <person name="Ma L.-J."/>
            <person name="Dead R."/>
            <person name="Young S.K."/>
            <person name="Zeng Q."/>
            <person name="Gargeya S."/>
            <person name="Fitzgerald M."/>
            <person name="Haas B."/>
            <person name="Abouelleil A."/>
            <person name="Alvarado L."/>
            <person name="Arachchi H.M."/>
            <person name="Berlin A."/>
            <person name="Brown A."/>
            <person name="Chapman S.B."/>
            <person name="Chen Z."/>
            <person name="Dunbar C."/>
            <person name="Freedman E."/>
            <person name="Gearin G."/>
            <person name="Gellesch M."/>
            <person name="Goldberg J."/>
            <person name="Griggs A."/>
            <person name="Gujja S."/>
            <person name="Heiman D."/>
            <person name="Howarth C."/>
            <person name="Larson L."/>
            <person name="Lui A."/>
            <person name="MacDonald P.J.P."/>
            <person name="Mehta T."/>
            <person name="Montmayeur A."/>
            <person name="Murphy C."/>
            <person name="Neiman D."/>
            <person name="Pearson M."/>
            <person name="Priest M."/>
            <person name="Roberts A."/>
            <person name="Saif S."/>
            <person name="Shea T."/>
            <person name="Shenoy N."/>
            <person name="Sisk P."/>
            <person name="Stolte C."/>
            <person name="Sykes S."/>
            <person name="Yandava C."/>
            <person name="Wortman J."/>
            <person name="Nusbaum C."/>
            <person name="Birren B."/>
        </authorList>
    </citation>
    <scope>NUCLEOTIDE SEQUENCE</scope>
    <source>
        <strain evidence="2">ATCC 64411</strain>
    </source>
</reference>
<dbReference type="Proteomes" id="UP000011715">
    <property type="component" value="Unassembled WGS sequence"/>
</dbReference>
<dbReference type="EMBL" id="ADBL01002561">
    <property type="status" value="NOT_ANNOTATED_CDS"/>
    <property type="molecule type" value="Genomic_DNA"/>
</dbReference>
<evidence type="ECO:0000313" key="2">
    <source>
        <dbReference type="EMBL" id="KLU91463.1"/>
    </source>
</evidence>
<reference evidence="3" key="4">
    <citation type="journal article" date="2015" name="G3 (Bethesda)">
        <title>Genome sequences of three phytopathogenic species of the Magnaporthaceae family of fungi.</title>
        <authorList>
            <person name="Okagaki L.H."/>
            <person name="Nunes C.C."/>
            <person name="Sailsbery J."/>
            <person name="Clay B."/>
            <person name="Brown D."/>
            <person name="John T."/>
            <person name="Oh Y."/>
            <person name="Young N."/>
            <person name="Fitzgerald M."/>
            <person name="Haas B.J."/>
            <person name="Zeng Q."/>
            <person name="Young S."/>
            <person name="Adiconis X."/>
            <person name="Fan L."/>
            <person name="Levin J.Z."/>
            <person name="Mitchell T.K."/>
            <person name="Okubara P.A."/>
            <person name="Farman M.L."/>
            <person name="Kohn L.M."/>
            <person name="Birren B."/>
            <person name="Ma L.-J."/>
            <person name="Dean R.A."/>
        </authorList>
    </citation>
    <scope>NUCLEOTIDE SEQUENCE</scope>
    <source>
        <strain evidence="3">ATCC 64411 / 73-15</strain>
    </source>
</reference>
<protein>
    <submittedName>
        <fullName evidence="2 3">Uncharacterized protein</fullName>
    </submittedName>
</protein>
<dbReference type="VEuPathDB" id="FungiDB:MAPG_09983"/>
<reference evidence="2" key="2">
    <citation type="submission" date="2010-05" db="EMBL/GenBank/DDBJ databases">
        <title>The Genome Sequence of Magnaporthe poae strain ATCC 64411.</title>
        <authorList>
            <consortium name="The Broad Institute Genome Sequencing Platform"/>
            <consortium name="Broad Institute Genome Sequencing Center for Infectious Disease"/>
            <person name="Ma L.-J."/>
            <person name="Dead R."/>
            <person name="Young S."/>
            <person name="Zeng Q."/>
            <person name="Koehrsen M."/>
            <person name="Alvarado L."/>
            <person name="Berlin A."/>
            <person name="Chapman S.B."/>
            <person name="Chen Z."/>
            <person name="Freedman E."/>
            <person name="Gellesch M."/>
            <person name="Goldberg J."/>
            <person name="Griggs A."/>
            <person name="Gujja S."/>
            <person name="Heilman E.R."/>
            <person name="Heiman D."/>
            <person name="Hepburn T."/>
            <person name="Howarth C."/>
            <person name="Jen D."/>
            <person name="Larson L."/>
            <person name="Mehta T."/>
            <person name="Neiman D."/>
            <person name="Pearson M."/>
            <person name="Roberts A."/>
            <person name="Saif S."/>
            <person name="Shea T."/>
            <person name="Shenoy N."/>
            <person name="Sisk P."/>
            <person name="Stolte C."/>
            <person name="Sykes S."/>
            <person name="Walk T."/>
            <person name="White J."/>
            <person name="Yandava C."/>
            <person name="Haas B."/>
            <person name="Nusbaum C."/>
            <person name="Birren B."/>
        </authorList>
    </citation>
    <scope>NUCLEOTIDE SEQUENCE</scope>
    <source>
        <strain evidence="2">ATCC 64411</strain>
    </source>
</reference>
<evidence type="ECO:0000313" key="4">
    <source>
        <dbReference type="Proteomes" id="UP000011715"/>
    </source>
</evidence>
<organism evidence="3 4">
    <name type="scientific">Magnaporthiopsis poae (strain ATCC 64411 / 73-15)</name>
    <name type="common">Kentucky bluegrass fungus</name>
    <name type="synonym">Magnaporthe poae</name>
    <dbReference type="NCBI Taxonomy" id="644358"/>
    <lineage>
        <taxon>Eukaryota</taxon>
        <taxon>Fungi</taxon>
        <taxon>Dikarya</taxon>
        <taxon>Ascomycota</taxon>
        <taxon>Pezizomycotina</taxon>
        <taxon>Sordariomycetes</taxon>
        <taxon>Sordariomycetidae</taxon>
        <taxon>Magnaporthales</taxon>
        <taxon>Magnaporthaceae</taxon>
        <taxon>Magnaporthiopsis</taxon>
    </lineage>
</organism>
<proteinExistence type="predicted"/>
<sequence>MGCCAAPSSKRTGLTNFFFFFCFRPWQRDIMLTSPVQPSPPPARSPAPPTGKWFRNTRRPASFKTSARHNPIRSHARGDGDLAKNRSRLRDAFRICPSWLLSEKGGTPPLVRFFFVT</sequence>
<dbReference type="EMBL" id="GL876977">
    <property type="protein sequence ID" value="KLU91463.1"/>
    <property type="molecule type" value="Genomic_DNA"/>
</dbReference>
<feature type="compositionally biased region" description="Basic residues" evidence="1">
    <location>
        <begin position="66"/>
        <end position="75"/>
    </location>
</feature>
<keyword evidence="4" id="KW-1185">Reference proteome</keyword>
<accession>A0A0C4EBD5</accession>
<dbReference type="AlphaFoldDB" id="A0A0C4EBD5"/>
<reference evidence="3" key="5">
    <citation type="submission" date="2015-06" db="UniProtKB">
        <authorList>
            <consortium name="EnsemblFungi"/>
        </authorList>
    </citation>
    <scope>IDENTIFICATION</scope>
    <source>
        <strain evidence="3">ATCC 64411</strain>
    </source>
</reference>
<reference evidence="4" key="1">
    <citation type="submission" date="2010-05" db="EMBL/GenBank/DDBJ databases">
        <title>The genome sequence of Magnaporthe poae strain ATCC 64411.</title>
        <authorList>
            <person name="Ma L.-J."/>
            <person name="Dead R."/>
            <person name="Young S."/>
            <person name="Zeng Q."/>
            <person name="Koehrsen M."/>
            <person name="Alvarado L."/>
            <person name="Berlin A."/>
            <person name="Chapman S.B."/>
            <person name="Chen Z."/>
            <person name="Freedman E."/>
            <person name="Gellesch M."/>
            <person name="Goldberg J."/>
            <person name="Griggs A."/>
            <person name="Gujja S."/>
            <person name="Heilman E.R."/>
            <person name="Heiman D."/>
            <person name="Hepburn T."/>
            <person name="Howarth C."/>
            <person name="Jen D."/>
            <person name="Larson L."/>
            <person name="Mehta T."/>
            <person name="Neiman D."/>
            <person name="Pearson M."/>
            <person name="Roberts A."/>
            <person name="Saif S."/>
            <person name="Shea T."/>
            <person name="Shenoy N."/>
            <person name="Sisk P."/>
            <person name="Stolte C."/>
            <person name="Sykes S."/>
            <person name="Walk T."/>
            <person name="White J."/>
            <person name="Yandava C."/>
            <person name="Haas B."/>
            <person name="Nusbaum C."/>
            <person name="Birren B."/>
        </authorList>
    </citation>
    <scope>NUCLEOTIDE SEQUENCE [LARGE SCALE GENOMIC DNA]</scope>
    <source>
        <strain evidence="4">ATCC 64411 / 73-15</strain>
    </source>
</reference>
<name>A0A0C4EBD5_MAGP6</name>